<dbReference type="AlphaFoldDB" id="A0A9C6WUH8"/>
<keyword evidence="1" id="KW-1185">Reference proteome</keyword>
<evidence type="ECO:0000313" key="2">
    <source>
        <dbReference type="RefSeq" id="XP_052115653.1"/>
    </source>
</evidence>
<reference evidence="2" key="2">
    <citation type="submission" date="2025-08" db="UniProtKB">
        <authorList>
            <consortium name="RefSeq"/>
        </authorList>
    </citation>
    <scope>IDENTIFICATION</scope>
    <source>
        <tissue evidence="2">Whole plant</tissue>
    </source>
</reference>
<organism evidence="1 2">
    <name type="scientific">Arachis duranensis</name>
    <name type="common">Wild peanut</name>
    <dbReference type="NCBI Taxonomy" id="130453"/>
    <lineage>
        <taxon>Eukaryota</taxon>
        <taxon>Viridiplantae</taxon>
        <taxon>Streptophyta</taxon>
        <taxon>Embryophyta</taxon>
        <taxon>Tracheophyta</taxon>
        <taxon>Spermatophyta</taxon>
        <taxon>Magnoliopsida</taxon>
        <taxon>eudicotyledons</taxon>
        <taxon>Gunneridae</taxon>
        <taxon>Pentapetalae</taxon>
        <taxon>rosids</taxon>
        <taxon>fabids</taxon>
        <taxon>Fabales</taxon>
        <taxon>Fabaceae</taxon>
        <taxon>Papilionoideae</taxon>
        <taxon>50 kb inversion clade</taxon>
        <taxon>dalbergioids sensu lato</taxon>
        <taxon>Dalbergieae</taxon>
        <taxon>Pterocarpus clade</taxon>
        <taxon>Arachis</taxon>
    </lineage>
</organism>
<evidence type="ECO:0000313" key="1">
    <source>
        <dbReference type="Proteomes" id="UP000515211"/>
    </source>
</evidence>
<dbReference type="RefSeq" id="XP_052115653.1">
    <property type="nucleotide sequence ID" value="XM_052259693.1"/>
</dbReference>
<protein>
    <submittedName>
        <fullName evidence="2">Uncharacterized protein LOC127745811</fullName>
    </submittedName>
</protein>
<dbReference type="GeneID" id="127745811"/>
<dbReference type="KEGG" id="adu:127745811"/>
<name>A0A9C6WUH8_ARADU</name>
<gene>
    <name evidence="2" type="primary">LOC127745811</name>
</gene>
<sequence>MYFQLQAKFLKACGTLPGTPVEIRKTFEKLKVSPSPNKHSEPSKFHSWLPNESVEKLQLDFHSVNPQTPLKNFQELGDSTDSFEHTPDRHIRASCNLKWITCWKRMQDSRDSNKRHASSFIYINTHILVTSDFVCLCLCFNISSSEPYLHFVLAKWDLV</sequence>
<proteinExistence type="predicted"/>
<dbReference type="Proteomes" id="UP000515211">
    <property type="component" value="Chromosome 3"/>
</dbReference>
<accession>A0A9C6WUH8</accession>
<reference evidence="1" key="1">
    <citation type="journal article" date="2016" name="Nat. Genet.">
        <title>The genome sequences of Arachis duranensis and Arachis ipaensis, the diploid ancestors of cultivated peanut.</title>
        <authorList>
            <person name="Bertioli D.J."/>
            <person name="Cannon S.B."/>
            <person name="Froenicke L."/>
            <person name="Huang G."/>
            <person name="Farmer A.D."/>
            <person name="Cannon E.K."/>
            <person name="Liu X."/>
            <person name="Gao D."/>
            <person name="Clevenger J."/>
            <person name="Dash S."/>
            <person name="Ren L."/>
            <person name="Moretzsohn M.C."/>
            <person name="Shirasawa K."/>
            <person name="Huang W."/>
            <person name="Vidigal B."/>
            <person name="Abernathy B."/>
            <person name="Chu Y."/>
            <person name="Niederhuth C.E."/>
            <person name="Umale P."/>
            <person name="Araujo A.C."/>
            <person name="Kozik A."/>
            <person name="Kim K.D."/>
            <person name="Burow M.D."/>
            <person name="Varshney R.K."/>
            <person name="Wang X."/>
            <person name="Zhang X."/>
            <person name="Barkley N."/>
            <person name="Guimaraes P.M."/>
            <person name="Isobe S."/>
            <person name="Guo B."/>
            <person name="Liao B."/>
            <person name="Stalker H.T."/>
            <person name="Schmitz R.J."/>
            <person name="Scheffler B.E."/>
            <person name="Leal-Bertioli S.C."/>
            <person name="Xun X."/>
            <person name="Jackson S.A."/>
            <person name="Michelmore R."/>
            <person name="Ozias-Akins P."/>
        </authorList>
    </citation>
    <scope>NUCLEOTIDE SEQUENCE [LARGE SCALE GENOMIC DNA]</scope>
    <source>
        <strain evidence="1">cv. V14167</strain>
    </source>
</reference>